<accession>A0ABX7NC48</accession>
<evidence type="ECO:0000256" key="4">
    <source>
        <dbReference type="ARBA" id="ARBA00022840"/>
    </source>
</evidence>
<feature type="domain" description="Protein kinase" evidence="8">
    <location>
        <begin position="76"/>
        <end position="358"/>
    </location>
</feature>
<organism evidence="9 10">
    <name type="scientific">Myxococcus landrumensis</name>
    <dbReference type="NCBI Taxonomy" id="2813577"/>
    <lineage>
        <taxon>Bacteria</taxon>
        <taxon>Pseudomonadati</taxon>
        <taxon>Myxococcota</taxon>
        <taxon>Myxococcia</taxon>
        <taxon>Myxococcales</taxon>
        <taxon>Cystobacterineae</taxon>
        <taxon>Myxococcaceae</taxon>
        <taxon>Myxococcus</taxon>
    </lineage>
</organism>
<evidence type="ECO:0000259" key="8">
    <source>
        <dbReference type="PROSITE" id="PS50011"/>
    </source>
</evidence>
<evidence type="ECO:0000256" key="2">
    <source>
        <dbReference type="ARBA" id="ARBA00022741"/>
    </source>
</evidence>
<dbReference type="Proteomes" id="UP000663090">
    <property type="component" value="Chromosome"/>
</dbReference>
<evidence type="ECO:0000256" key="7">
    <source>
        <dbReference type="SAM" id="MobiDB-lite"/>
    </source>
</evidence>
<dbReference type="InterPro" id="IPR000719">
    <property type="entry name" value="Prot_kinase_dom"/>
</dbReference>
<dbReference type="Gene3D" id="1.10.10.1320">
    <property type="entry name" value="Anti-sigma factor, zinc-finger domain"/>
    <property type="match status" value="1"/>
</dbReference>
<keyword evidence="3" id="KW-0418">Kinase</keyword>
<dbReference type="SUPFAM" id="SSF56112">
    <property type="entry name" value="Protein kinase-like (PK-like)"/>
    <property type="match status" value="1"/>
</dbReference>
<dbReference type="InterPro" id="IPR019734">
    <property type="entry name" value="TPR_rpt"/>
</dbReference>
<feature type="binding site" evidence="6">
    <location>
        <position position="105"/>
    </location>
    <ligand>
        <name>ATP</name>
        <dbReference type="ChEBI" id="CHEBI:30616"/>
    </ligand>
</feature>
<gene>
    <name evidence="9" type="ORF">JY572_10070</name>
</gene>
<dbReference type="InterPro" id="IPR008271">
    <property type="entry name" value="Ser/Thr_kinase_AS"/>
</dbReference>
<keyword evidence="1" id="KW-0808">Transferase</keyword>
<dbReference type="Pfam" id="PF13374">
    <property type="entry name" value="TPR_10"/>
    <property type="match status" value="2"/>
</dbReference>
<evidence type="ECO:0000313" key="9">
    <source>
        <dbReference type="EMBL" id="QSQ16362.1"/>
    </source>
</evidence>
<reference evidence="9 10" key="1">
    <citation type="submission" date="2021-02" db="EMBL/GenBank/DDBJ databases">
        <title>De Novo genome assembly of isolated myxobacteria.</title>
        <authorList>
            <person name="Stevens D.C."/>
        </authorList>
    </citation>
    <scope>NUCLEOTIDE SEQUENCE [LARGE SCALE GENOMIC DNA]</scope>
    <source>
        <strain evidence="9 10">SCHIC003</strain>
    </source>
</reference>
<dbReference type="Pfam" id="PF13424">
    <property type="entry name" value="TPR_12"/>
    <property type="match status" value="2"/>
</dbReference>
<evidence type="ECO:0000313" key="10">
    <source>
        <dbReference type="Proteomes" id="UP000663090"/>
    </source>
</evidence>
<feature type="repeat" description="TPR" evidence="5">
    <location>
        <begin position="779"/>
        <end position="812"/>
    </location>
</feature>
<dbReference type="PROSITE" id="PS00108">
    <property type="entry name" value="PROTEIN_KINASE_ST"/>
    <property type="match status" value="1"/>
</dbReference>
<feature type="region of interest" description="Disordered" evidence="7">
    <location>
        <begin position="43"/>
        <end position="62"/>
    </location>
</feature>
<dbReference type="Gene3D" id="1.25.40.10">
    <property type="entry name" value="Tetratricopeptide repeat domain"/>
    <property type="match status" value="2"/>
</dbReference>
<dbReference type="InterPro" id="IPR011009">
    <property type="entry name" value="Kinase-like_dom_sf"/>
</dbReference>
<keyword evidence="5" id="KW-0802">TPR repeat</keyword>
<dbReference type="Pfam" id="PF13490">
    <property type="entry name" value="zf-HC2"/>
    <property type="match status" value="1"/>
</dbReference>
<dbReference type="InterPro" id="IPR011990">
    <property type="entry name" value="TPR-like_helical_dom_sf"/>
</dbReference>
<sequence>MDCIETRQLFAFAQGELDAEATHRMEQHLDSCASCRALVAEAARDENAPPSPSLSPPNASLPQPPWIERGALLGRYVVLERIGSGGMGVVHAAYDPELDRRVALKLIRIDSTNPVHLERAQARLLREAQATARVIHPNVITIHDVGHFGENVFLAMELVDGATLRAHIRRNKVRAPWRETLALFVQAGRGLAAAHAQGLVHRDFKPDNVLVGKDGRARITDFGLARIVEGLDDTPTPPGTESPTRRSEWLTRSDIMLGTPAYMSPEQKRGEPSDARSDQYSFCVALYEALYGKRPVIDSPTAKDTAGTTHAAVGPKPPPGTDVPAWIHQVLLQGLAASPDARHESMEVLLRRLSHAPGEQWRRVALAAGAGLLFLAGGAVLHRSTSGDPCAGSEQALSGVWDDARKSAAKASFTRSALPYAPGAWTEVERTLDGYSRAWVSASHEACVATRVKGQQTERLLERRVICLDQRLKDLGAVADMLAGADTQVIQNAPRLVHSLENLSVCENLAALAAPEPPPSDEPSQKRMEAVRAKRAQVRAKLNAGQVAPALQLANDAATEAHAIGYGPLEAEVLDLVAESQGNNLAYRDAIKTLHQAIQVAHASRHDRQVAKSWADMIRLVGLAGPEEDPDGVVPGHAEAALKRVGGDVRIEARYYRNLASLYRKRGRKEEALAASQRAVELARSIYTSNEPELGTALLTMGHVLYEFSRFEEALRFLYEAEAIYRKTYGPKHPYLATVLSNIAVFSVQLGDYSAAMKHGREALAINLDVYGEESEPVASGYFNLGGFLREQRRYEEALHHYTQAVRIREKVLPPDAPDLAQTHSRLGLTLAALGRVQEALPHHDRALAILAKKLGPQHPKVGIELARMGQHHLDLAQPRKAGPLLERALGILEQPGPDANPGELANARFLLARALEKEPGSLPRAIALAKAAQLHNQDAGKSRLQEFKDVEQWLAAHHAPGAR</sequence>
<dbReference type="Gene3D" id="3.30.200.20">
    <property type="entry name" value="Phosphorylase Kinase, domain 1"/>
    <property type="match status" value="1"/>
</dbReference>
<evidence type="ECO:0000256" key="3">
    <source>
        <dbReference type="ARBA" id="ARBA00022777"/>
    </source>
</evidence>
<dbReference type="PANTHER" id="PTHR43289:SF34">
    <property type="entry name" value="SERINE_THREONINE-PROTEIN KINASE YBDM-RELATED"/>
    <property type="match status" value="1"/>
</dbReference>
<dbReference type="Gene3D" id="1.10.510.10">
    <property type="entry name" value="Transferase(Phosphotransferase) domain 1"/>
    <property type="match status" value="1"/>
</dbReference>
<dbReference type="Pfam" id="PF00069">
    <property type="entry name" value="Pkinase"/>
    <property type="match status" value="1"/>
</dbReference>
<dbReference type="SMART" id="SM00028">
    <property type="entry name" value="TPR"/>
    <property type="match status" value="5"/>
</dbReference>
<name>A0ABX7NC48_9BACT</name>
<dbReference type="PROSITE" id="PS00107">
    <property type="entry name" value="PROTEIN_KINASE_ATP"/>
    <property type="match status" value="1"/>
</dbReference>
<dbReference type="SUPFAM" id="SSF48452">
    <property type="entry name" value="TPR-like"/>
    <property type="match status" value="3"/>
</dbReference>
<dbReference type="PROSITE" id="PS50011">
    <property type="entry name" value="PROTEIN_KINASE_DOM"/>
    <property type="match status" value="1"/>
</dbReference>
<keyword evidence="4 6" id="KW-0067">ATP-binding</keyword>
<dbReference type="EMBL" id="CP071091">
    <property type="protein sequence ID" value="QSQ16362.1"/>
    <property type="molecule type" value="Genomic_DNA"/>
</dbReference>
<evidence type="ECO:0000256" key="5">
    <source>
        <dbReference type="PROSITE-ProRule" id="PRU00339"/>
    </source>
</evidence>
<keyword evidence="2 6" id="KW-0547">Nucleotide-binding</keyword>
<dbReference type="InterPro" id="IPR041916">
    <property type="entry name" value="Anti_sigma_zinc_sf"/>
</dbReference>
<feature type="repeat" description="TPR" evidence="5">
    <location>
        <begin position="653"/>
        <end position="686"/>
    </location>
</feature>
<dbReference type="PROSITE" id="PS50005">
    <property type="entry name" value="TPR"/>
    <property type="match status" value="2"/>
</dbReference>
<dbReference type="PANTHER" id="PTHR43289">
    <property type="entry name" value="MITOGEN-ACTIVATED PROTEIN KINASE KINASE KINASE 20-RELATED"/>
    <property type="match status" value="1"/>
</dbReference>
<protein>
    <submittedName>
        <fullName evidence="9">Tetratricopeptide repeat protein</fullName>
    </submittedName>
</protein>
<proteinExistence type="predicted"/>
<dbReference type="InterPro" id="IPR027383">
    <property type="entry name" value="Znf_put"/>
</dbReference>
<evidence type="ECO:0000256" key="1">
    <source>
        <dbReference type="ARBA" id="ARBA00022679"/>
    </source>
</evidence>
<dbReference type="InterPro" id="IPR017441">
    <property type="entry name" value="Protein_kinase_ATP_BS"/>
</dbReference>
<evidence type="ECO:0000256" key="6">
    <source>
        <dbReference type="PROSITE-ProRule" id="PRU10141"/>
    </source>
</evidence>
<dbReference type="CDD" id="cd14014">
    <property type="entry name" value="STKc_PknB_like"/>
    <property type="match status" value="1"/>
</dbReference>
<keyword evidence="10" id="KW-1185">Reference proteome</keyword>